<evidence type="ECO:0000313" key="2">
    <source>
        <dbReference type="Proteomes" id="UP000001194"/>
    </source>
</evidence>
<gene>
    <name evidence="1" type="ORF">LACBIDRAFT_316366</name>
</gene>
<dbReference type="Proteomes" id="UP000001194">
    <property type="component" value="Unassembled WGS sequence"/>
</dbReference>
<accession>B0E0T6</accession>
<reference evidence="1 2" key="1">
    <citation type="journal article" date="2008" name="Nature">
        <title>The genome of Laccaria bicolor provides insights into mycorrhizal symbiosis.</title>
        <authorList>
            <person name="Martin F."/>
            <person name="Aerts A."/>
            <person name="Ahren D."/>
            <person name="Brun A."/>
            <person name="Danchin E.G.J."/>
            <person name="Duchaussoy F."/>
            <person name="Gibon J."/>
            <person name="Kohler A."/>
            <person name="Lindquist E."/>
            <person name="Pereda V."/>
            <person name="Salamov A."/>
            <person name="Shapiro H.J."/>
            <person name="Wuyts J."/>
            <person name="Blaudez D."/>
            <person name="Buee M."/>
            <person name="Brokstein P."/>
            <person name="Canbaeck B."/>
            <person name="Cohen D."/>
            <person name="Courty P.E."/>
            <person name="Coutinho P.M."/>
            <person name="Delaruelle C."/>
            <person name="Detter J.C."/>
            <person name="Deveau A."/>
            <person name="DiFazio S."/>
            <person name="Duplessis S."/>
            <person name="Fraissinet-Tachet L."/>
            <person name="Lucic E."/>
            <person name="Frey-Klett P."/>
            <person name="Fourrey C."/>
            <person name="Feussner I."/>
            <person name="Gay G."/>
            <person name="Grimwood J."/>
            <person name="Hoegger P.J."/>
            <person name="Jain P."/>
            <person name="Kilaru S."/>
            <person name="Labbe J."/>
            <person name="Lin Y.C."/>
            <person name="Legue V."/>
            <person name="Le Tacon F."/>
            <person name="Marmeisse R."/>
            <person name="Melayah D."/>
            <person name="Montanini B."/>
            <person name="Muratet M."/>
            <person name="Nehls U."/>
            <person name="Niculita-Hirzel H."/>
            <person name="Oudot-Le Secq M.P."/>
            <person name="Peter M."/>
            <person name="Quesneville H."/>
            <person name="Rajashekar B."/>
            <person name="Reich M."/>
            <person name="Rouhier N."/>
            <person name="Schmutz J."/>
            <person name="Yin T."/>
            <person name="Chalot M."/>
            <person name="Henrissat B."/>
            <person name="Kuees U."/>
            <person name="Lucas S."/>
            <person name="Van de Peer Y."/>
            <person name="Podila G.K."/>
            <person name="Polle A."/>
            <person name="Pukkila P.J."/>
            <person name="Richardson P.M."/>
            <person name="Rouze P."/>
            <person name="Sanders I.R."/>
            <person name="Stajich J.E."/>
            <person name="Tunlid A."/>
            <person name="Tuskan G."/>
            <person name="Grigoriev I.V."/>
        </authorList>
    </citation>
    <scope>NUCLEOTIDE SEQUENCE [LARGE SCALE GENOMIC DNA]</scope>
    <source>
        <strain evidence="2">S238N-H82 / ATCC MYA-4686</strain>
    </source>
</reference>
<dbReference type="STRING" id="486041.B0E0T6"/>
<sequence>MVLANEEPGTSESHPYWYARIIGIFHANVFHVDPKSTSPGDTHTMDFLWVRWFGHDTEYRSGFKARRLPRIGFFDGNEDRAFGFLDPNDIIRAAHLMPAFSQGRSRELLGRSIAHNQKDEEEWLRYYVGMFADRDMVMRYLGGGIGHKATHDFAPPLPHRILLWRTTLRSKLNRWMMGLKKKIWMG</sequence>
<proteinExistence type="predicted"/>
<dbReference type="OrthoDB" id="3183767at2759"/>
<dbReference type="GeneID" id="6085451"/>
<dbReference type="HOGENOM" id="CLU_002498_5_1_1"/>
<keyword evidence="2" id="KW-1185">Reference proteome</keyword>
<dbReference type="EMBL" id="DS547162">
    <property type="protein sequence ID" value="EDQ99584.1"/>
    <property type="molecule type" value="Genomic_DNA"/>
</dbReference>
<name>B0E0T6_LACBS</name>
<evidence type="ECO:0000313" key="1">
    <source>
        <dbReference type="EMBL" id="EDQ99584.1"/>
    </source>
</evidence>
<dbReference type="InParanoid" id="B0E0T6"/>
<protein>
    <submittedName>
        <fullName evidence="1">Uncharacterized protein</fullName>
    </submittedName>
</protein>
<dbReference type="RefSeq" id="XP_001889808.1">
    <property type="nucleotide sequence ID" value="XM_001889773.1"/>
</dbReference>
<dbReference type="KEGG" id="lbc:LACBIDRAFT_316366"/>
<organism evidence="2">
    <name type="scientific">Laccaria bicolor (strain S238N-H82 / ATCC MYA-4686)</name>
    <name type="common">Bicoloured deceiver</name>
    <name type="synonym">Laccaria laccata var. bicolor</name>
    <dbReference type="NCBI Taxonomy" id="486041"/>
    <lineage>
        <taxon>Eukaryota</taxon>
        <taxon>Fungi</taxon>
        <taxon>Dikarya</taxon>
        <taxon>Basidiomycota</taxon>
        <taxon>Agaricomycotina</taxon>
        <taxon>Agaricomycetes</taxon>
        <taxon>Agaricomycetidae</taxon>
        <taxon>Agaricales</taxon>
        <taxon>Agaricineae</taxon>
        <taxon>Hydnangiaceae</taxon>
        <taxon>Laccaria</taxon>
    </lineage>
</organism>
<dbReference type="AlphaFoldDB" id="B0E0T6"/>